<evidence type="ECO:0000256" key="2">
    <source>
        <dbReference type="ARBA" id="ARBA00022692"/>
    </source>
</evidence>
<keyword evidence="8" id="KW-1185">Reference proteome</keyword>
<evidence type="ECO:0000256" key="1">
    <source>
        <dbReference type="ARBA" id="ARBA00004141"/>
    </source>
</evidence>
<feature type="transmembrane region" description="Helical" evidence="6">
    <location>
        <begin position="87"/>
        <end position="110"/>
    </location>
</feature>
<evidence type="ECO:0000256" key="4">
    <source>
        <dbReference type="ARBA" id="ARBA00023136"/>
    </source>
</evidence>
<dbReference type="AlphaFoldDB" id="D7DKZ9"/>
<keyword evidence="3 6" id="KW-1133">Transmembrane helix</keyword>
<evidence type="ECO:0000256" key="5">
    <source>
        <dbReference type="SAM" id="MobiDB-lite"/>
    </source>
</evidence>
<gene>
    <name evidence="7" type="ordered locus">M301_0223</name>
</gene>
<feature type="region of interest" description="Disordered" evidence="5">
    <location>
        <begin position="1"/>
        <end position="21"/>
    </location>
</feature>
<dbReference type="InterPro" id="IPR019109">
    <property type="entry name" value="MamF_MmsF"/>
</dbReference>
<evidence type="ECO:0000313" key="8">
    <source>
        <dbReference type="Proteomes" id="UP000000383"/>
    </source>
</evidence>
<evidence type="ECO:0000256" key="6">
    <source>
        <dbReference type="SAM" id="Phobius"/>
    </source>
</evidence>
<feature type="compositionally biased region" description="Polar residues" evidence="5">
    <location>
        <begin position="1"/>
        <end position="19"/>
    </location>
</feature>
<dbReference type="Pfam" id="PF09685">
    <property type="entry name" value="MamF_MmsF"/>
    <property type="match status" value="1"/>
</dbReference>
<proteinExistence type="predicted"/>
<evidence type="ECO:0000256" key="3">
    <source>
        <dbReference type="ARBA" id="ARBA00022989"/>
    </source>
</evidence>
<dbReference type="STRING" id="666681.M301_0223"/>
<accession>D7DKZ9</accession>
<comment type="subcellular location">
    <subcellularLocation>
        <location evidence="1">Membrane</location>
        <topology evidence="1">Multi-pass membrane protein</topology>
    </subcellularLocation>
</comment>
<reference evidence="8" key="1">
    <citation type="submission" date="2010-05" db="EMBL/GenBank/DDBJ databases">
        <title>Complete sequence of Methylotenera sp. 301.</title>
        <authorList>
            <person name="Lucas S."/>
            <person name="Copeland A."/>
            <person name="Lapidus A."/>
            <person name="Cheng J.-F."/>
            <person name="Bruce D."/>
            <person name="Goodwin L."/>
            <person name="Pitluck S."/>
            <person name="Clum A."/>
            <person name="Land M."/>
            <person name="Hauser L."/>
            <person name="Kyrpides N."/>
            <person name="Ivanova N."/>
            <person name="Chistoservova L."/>
            <person name="Kalyuzhnaya M."/>
            <person name="Woyke T."/>
        </authorList>
    </citation>
    <scope>NUCLEOTIDE SEQUENCE [LARGE SCALE GENOMIC DNA]</scope>
    <source>
        <strain evidence="8">301</strain>
    </source>
</reference>
<feature type="transmembrane region" description="Helical" evidence="6">
    <location>
        <begin position="64"/>
        <end position="81"/>
    </location>
</feature>
<dbReference type="KEGG" id="meh:M301_0223"/>
<dbReference type="RefSeq" id="WP_013146927.1">
    <property type="nucleotide sequence ID" value="NC_014207.1"/>
</dbReference>
<dbReference type="Proteomes" id="UP000000383">
    <property type="component" value="Chromosome"/>
</dbReference>
<organism evidence="7 8">
    <name type="scientific">Methylotenera versatilis (strain 301)</name>
    <dbReference type="NCBI Taxonomy" id="666681"/>
    <lineage>
        <taxon>Bacteria</taxon>
        <taxon>Pseudomonadati</taxon>
        <taxon>Pseudomonadota</taxon>
        <taxon>Betaproteobacteria</taxon>
        <taxon>Nitrosomonadales</taxon>
        <taxon>Methylophilaceae</taxon>
        <taxon>Methylotenera</taxon>
    </lineage>
</organism>
<name>D7DKZ9_METV0</name>
<reference evidence="7 8" key="2">
    <citation type="journal article" date="2011" name="J. Bacteriol.">
        <title>Genomes of three methylotrophs from a single niche uncover genetic and metabolic divergence of Methylophilaceae.</title>
        <authorList>
            <person name="Lapidus A."/>
            <person name="Clum A."/>
            <person name="Labutti K."/>
            <person name="Kaluzhnaya M.G."/>
            <person name="Lim S."/>
            <person name="Beck D.A."/>
            <person name="Glavina Del Rio T."/>
            <person name="Nolan M."/>
            <person name="Mavromatis K."/>
            <person name="Huntemann M."/>
            <person name="Lucas S."/>
            <person name="Lidstrom M.E."/>
            <person name="Ivanova N."/>
            <person name="Chistoserdova L."/>
        </authorList>
    </citation>
    <scope>NUCLEOTIDE SEQUENCE [LARGE SCALE GENOMIC DNA]</scope>
    <source>
        <strain evidence="7 8">301</strain>
    </source>
</reference>
<dbReference type="HOGENOM" id="CLU_104196_2_0_4"/>
<dbReference type="EMBL" id="CP002056">
    <property type="protein sequence ID" value="ADI28610.1"/>
    <property type="molecule type" value="Genomic_DNA"/>
</dbReference>
<evidence type="ECO:0000313" key="7">
    <source>
        <dbReference type="EMBL" id="ADI28610.1"/>
    </source>
</evidence>
<sequence>MSSETNNEVTTNQMDTSNMDKMPSNDDKNIATIMHIGGTVFSFVPALIVWILKKDENQYVEDQAKEALNFQITMVLAYMLAGVLSWILIGLIFFPIIWVLNIVFCIIAAISTSKGETYRYPFALRLIN</sequence>
<feature type="transmembrane region" description="Helical" evidence="6">
    <location>
        <begin position="30"/>
        <end position="52"/>
    </location>
</feature>
<evidence type="ECO:0008006" key="9">
    <source>
        <dbReference type="Google" id="ProtNLM"/>
    </source>
</evidence>
<keyword evidence="2 6" id="KW-0812">Transmembrane</keyword>
<keyword evidence="4 6" id="KW-0472">Membrane</keyword>
<dbReference type="eggNOG" id="COG3296">
    <property type="taxonomic scope" value="Bacteria"/>
</dbReference>
<protein>
    <recommendedName>
        <fullName evidence="9">Transmembrane protein</fullName>
    </recommendedName>
</protein>